<evidence type="ECO:0000256" key="6">
    <source>
        <dbReference type="SAM" id="MobiDB-lite"/>
    </source>
</evidence>
<keyword evidence="5" id="KW-0539">Nucleus</keyword>
<dbReference type="Proteomes" id="UP000030751">
    <property type="component" value="Unassembled WGS sequence"/>
</dbReference>
<accession>W9NWF7</accession>
<gene>
    <name evidence="8" type="ORF">FOVG_16667</name>
</gene>
<dbReference type="InterPro" id="IPR050987">
    <property type="entry name" value="AtrR-like"/>
</dbReference>
<dbReference type="GO" id="GO:0008270">
    <property type="term" value="F:zinc ion binding"/>
    <property type="evidence" value="ECO:0007669"/>
    <property type="project" value="InterPro"/>
</dbReference>
<protein>
    <recommendedName>
        <fullName evidence="7">Xylanolytic transcriptional activator regulatory domain-containing protein</fullName>
    </recommendedName>
</protein>
<evidence type="ECO:0000313" key="8">
    <source>
        <dbReference type="EMBL" id="EXA32090.1"/>
    </source>
</evidence>
<dbReference type="InterPro" id="IPR007219">
    <property type="entry name" value="XnlR_reg_dom"/>
</dbReference>
<feature type="compositionally biased region" description="Polar residues" evidence="6">
    <location>
        <begin position="601"/>
        <end position="627"/>
    </location>
</feature>
<reference evidence="8" key="2">
    <citation type="submission" date="2012-05" db="EMBL/GenBank/DDBJ databases">
        <title>Annotation of the Genome Sequence of Fusarium oxysporum HDV247.</title>
        <authorList>
            <consortium name="The Broad Institute Genomics Platform"/>
            <person name="Ma L.-J."/>
            <person name="Corby-Kistler H."/>
            <person name="Broz K."/>
            <person name="Gale L.R."/>
            <person name="Jonkers W."/>
            <person name="O'Donnell K."/>
            <person name="Ploetz R."/>
            <person name="Steinberg C."/>
            <person name="Schwartz D.C."/>
            <person name="VanEtten H."/>
            <person name="Zhou S."/>
            <person name="Young S.K."/>
            <person name="Zeng Q."/>
            <person name="Gargeya S."/>
            <person name="Fitzgerald M."/>
            <person name="Abouelleil A."/>
            <person name="Alvarado L."/>
            <person name="Chapman S.B."/>
            <person name="Gainer-Dewar J."/>
            <person name="Goldberg J."/>
            <person name="Griggs A."/>
            <person name="Gujja S."/>
            <person name="Hansen M."/>
            <person name="Howarth C."/>
            <person name="Imamovic A."/>
            <person name="Ireland A."/>
            <person name="Larimer J."/>
            <person name="McCowan C."/>
            <person name="Murphy C."/>
            <person name="Pearson M."/>
            <person name="Poon T.W."/>
            <person name="Priest M."/>
            <person name="Roberts A."/>
            <person name="Saif S."/>
            <person name="Shea T."/>
            <person name="Sykes S."/>
            <person name="Wortman J."/>
            <person name="Nusbaum C."/>
            <person name="Birren B."/>
        </authorList>
    </citation>
    <scope>NUCLEOTIDE SEQUENCE</scope>
    <source>
        <strain evidence="8">HDV247</strain>
    </source>
</reference>
<dbReference type="PANTHER" id="PTHR46910">
    <property type="entry name" value="TRANSCRIPTION FACTOR PDR1"/>
    <property type="match status" value="1"/>
</dbReference>
<evidence type="ECO:0000256" key="2">
    <source>
        <dbReference type="ARBA" id="ARBA00023015"/>
    </source>
</evidence>
<dbReference type="AlphaFoldDB" id="W9NWF7"/>
<reference evidence="8" key="1">
    <citation type="submission" date="2011-10" db="EMBL/GenBank/DDBJ databases">
        <title>The Genome Sequence of Fusarium oxysporum HDV247.</title>
        <authorList>
            <consortium name="The Broad Institute Genome Sequencing Platform"/>
            <person name="Ma L.-J."/>
            <person name="Gale L.R."/>
            <person name="Schwartz D.C."/>
            <person name="Zhou S."/>
            <person name="Corby-Kistler H."/>
            <person name="Young S.K."/>
            <person name="Zeng Q."/>
            <person name="Gargeya S."/>
            <person name="Fitzgerald M."/>
            <person name="Haas B."/>
            <person name="Abouelleil A."/>
            <person name="Alvarado L."/>
            <person name="Arachchi H.M."/>
            <person name="Berlin A."/>
            <person name="Brown A."/>
            <person name="Chapman S.B."/>
            <person name="Chen Z."/>
            <person name="Dunbar C."/>
            <person name="Freedman E."/>
            <person name="Gearin G."/>
            <person name="Goldberg J."/>
            <person name="Griggs A."/>
            <person name="Gujja S."/>
            <person name="Heiman D."/>
            <person name="Howarth C."/>
            <person name="Larson L."/>
            <person name="Lui A."/>
            <person name="MacDonald P.J.P."/>
            <person name="Montmayeur A."/>
            <person name="Murphy C."/>
            <person name="Neiman D."/>
            <person name="Pearson M."/>
            <person name="Priest M."/>
            <person name="Roberts A."/>
            <person name="Saif S."/>
            <person name="Shea T."/>
            <person name="Shenoy N."/>
            <person name="Sisk P."/>
            <person name="Stolte C."/>
            <person name="Sykes S."/>
            <person name="Wortman J."/>
            <person name="Nusbaum C."/>
            <person name="Birren B."/>
        </authorList>
    </citation>
    <scope>NUCLEOTIDE SEQUENCE [LARGE SCALE GENOMIC DNA]</scope>
    <source>
        <strain evidence="8">HDV247</strain>
    </source>
</reference>
<dbReference type="GO" id="GO:0005634">
    <property type="term" value="C:nucleus"/>
    <property type="evidence" value="ECO:0007669"/>
    <property type="project" value="UniProtKB-SubCell"/>
</dbReference>
<dbReference type="SMART" id="SM00906">
    <property type="entry name" value="Fungal_trans"/>
    <property type="match status" value="1"/>
</dbReference>
<evidence type="ECO:0000256" key="1">
    <source>
        <dbReference type="ARBA" id="ARBA00004123"/>
    </source>
</evidence>
<evidence type="ECO:0000256" key="3">
    <source>
        <dbReference type="ARBA" id="ARBA00023125"/>
    </source>
</evidence>
<evidence type="ECO:0000256" key="5">
    <source>
        <dbReference type="ARBA" id="ARBA00023242"/>
    </source>
</evidence>
<organism evidence="8">
    <name type="scientific">Fusarium oxysporum f. sp. pisi HDV247</name>
    <dbReference type="NCBI Taxonomy" id="1080344"/>
    <lineage>
        <taxon>Eukaryota</taxon>
        <taxon>Fungi</taxon>
        <taxon>Dikarya</taxon>
        <taxon>Ascomycota</taxon>
        <taxon>Pezizomycotina</taxon>
        <taxon>Sordariomycetes</taxon>
        <taxon>Hypocreomycetidae</taxon>
        <taxon>Hypocreales</taxon>
        <taxon>Nectriaceae</taxon>
        <taxon>Fusarium</taxon>
        <taxon>Fusarium oxysporum species complex</taxon>
    </lineage>
</organism>
<evidence type="ECO:0000256" key="4">
    <source>
        <dbReference type="ARBA" id="ARBA00023163"/>
    </source>
</evidence>
<proteinExistence type="predicted"/>
<evidence type="ECO:0000259" key="7">
    <source>
        <dbReference type="SMART" id="SM00906"/>
    </source>
</evidence>
<dbReference type="EMBL" id="JH651001">
    <property type="protein sequence ID" value="EXA32090.1"/>
    <property type="molecule type" value="Genomic_DNA"/>
</dbReference>
<dbReference type="Pfam" id="PF04082">
    <property type="entry name" value="Fungal_trans"/>
    <property type="match status" value="1"/>
</dbReference>
<dbReference type="GO" id="GO:0006351">
    <property type="term" value="P:DNA-templated transcription"/>
    <property type="evidence" value="ECO:0007669"/>
    <property type="project" value="InterPro"/>
</dbReference>
<name>W9NWF7_FUSOX</name>
<feature type="region of interest" description="Disordered" evidence="6">
    <location>
        <begin position="601"/>
        <end position="629"/>
    </location>
</feature>
<keyword evidence="2" id="KW-0805">Transcription regulation</keyword>
<dbReference type="HOGENOM" id="CLU_016058_1_0_1"/>
<comment type="subcellular location">
    <subcellularLocation>
        <location evidence="1">Nucleus</location>
    </subcellularLocation>
</comment>
<keyword evidence="3" id="KW-0238">DNA-binding</keyword>
<feature type="domain" description="Xylanolytic transcriptional activator regulatory" evidence="7">
    <location>
        <begin position="301"/>
        <end position="375"/>
    </location>
</feature>
<dbReference type="PANTHER" id="PTHR46910:SF37">
    <property type="entry name" value="ZN(II)2CYS6 TRANSCRIPTION FACTOR (EUROFUNG)"/>
    <property type="match status" value="1"/>
</dbReference>
<dbReference type="GO" id="GO:0003700">
    <property type="term" value="F:DNA-binding transcription factor activity"/>
    <property type="evidence" value="ECO:0007669"/>
    <property type="project" value="InterPro"/>
</dbReference>
<dbReference type="CDD" id="cd12148">
    <property type="entry name" value="fungal_TF_MHR"/>
    <property type="match status" value="1"/>
</dbReference>
<sequence>MPPLAEHVIDFDNQVLPDRDNSNISETDDVISPRSTTSGMLNPNEADGAQPSRQSVSSQKEHRPSLQPPEDPEDNEVERDGILLDKILEEKSSPHVFPSAHLSVWMRTIEGDEYTGPSSGISTISGLGIDWIRQHVSNSEVLCSSILDIRSSVLGHLRHPTCITQASDSTSGATPTLKPIISSDVAQYVDAYFSRAQTLVPILDRDRFVGQVAEYGIDPTGATDSWNMLLNAVLASGCRAALSDETSEAFQVSGREAWGYFQNAMFYHTRMLNVSQELLAVQGLTVMTVFAQGMSSPQRLEFMLSSAATRMAQSLALHHCPPPQWELSEGEQRERSRLFWTVYCLDKTIALRCGRPAVLRDLDISCPFPHREVMILSAEHGVGLTEHVHELDVLLCAVKLARICGMISERLYSAQGLHLPASELQRTAINIVNRLDAWRKSLPPNMQPGKPFGKIRGLTSSSQMQLLVMHSTYYYLLCAIYRRFSPMFTHDGKDSRHLISHSTEITHMGAAKSIILLTKFFDIESQTPGWLLFYYPFTALTTLFLHVVENPSDPSVRDDIALMEIVVGFFGRLEYITSGEAAFTKTTEFVSQARTIVTRASINAAPQQRPDSNPEYSRNTQRNSEPTMVSPLASWANRAGTIPETGTEDQTSAQDPPQPVSADAHSPRQLEKALHIQELHQHGISSSFSPNLANSHNLRAEEMLDDSWLEDWMISAEHVPVVL</sequence>
<feature type="region of interest" description="Disordered" evidence="6">
    <location>
        <begin position="1"/>
        <end position="77"/>
    </location>
</feature>
<keyword evidence="4" id="KW-0804">Transcription</keyword>
<dbReference type="GO" id="GO:0003677">
    <property type="term" value="F:DNA binding"/>
    <property type="evidence" value="ECO:0007669"/>
    <property type="project" value="UniProtKB-KW"/>
</dbReference>
<dbReference type="OrthoDB" id="39175at2759"/>
<feature type="region of interest" description="Disordered" evidence="6">
    <location>
        <begin position="641"/>
        <end position="667"/>
    </location>
</feature>